<keyword evidence="3" id="KW-1185">Reference proteome</keyword>
<evidence type="ECO:0000313" key="2">
    <source>
        <dbReference type="EMBL" id="KAK8896339.1"/>
    </source>
</evidence>
<evidence type="ECO:0000256" key="1">
    <source>
        <dbReference type="SAM" id="MobiDB-lite"/>
    </source>
</evidence>
<name>A0ABR2KYY5_9EUKA</name>
<dbReference type="EMBL" id="JAPFFF010000002">
    <property type="protein sequence ID" value="KAK8896339.1"/>
    <property type="molecule type" value="Genomic_DNA"/>
</dbReference>
<feature type="region of interest" description="Disordered" evidence="1">
    <location>
        <begin position="395"/>
        <end position="421"/>
    </location>
</feature>
<evidence type="ECO:0000313" key="3">
    <source>
        <dbReference type="Proteomes" id="UP001470230"/>
    </source>
</evidence>
<sequence length="990" mass="113789">MDAGLDFFSEIKEVHIPQDIIDQYKFFFDNLEENNFTIPSWMLQSFWENTRDPIFRISFLKRLFDFSYNLFQENKKPNEIPYRYLNSLLCIYLLIIHFNFEKNSKPLSTVLGDSPNIDNITVIGNNLIHQEYLQRKIHSWISLSTFRLNSLFPELFNSIQLQFKQLDKPNTPFFARAFNLLLVQQNIPIVDYSVPFFTLYSLFSFLKRYPTEIDNFIDALKNVISPLLDLDQLKLLLHTIYLALIFFPGTIPTEISEELYPILSKSGYVSLTCSNIGLNIQKEKHYPGYTYYLLLNNLSNSNLAFSGNIPTFLSSSSRFIDSFLYNCYPENSIVSLPMSIISFTKFYLKAKFQCEKEFSIQELLQISSKLEFSSENSSELAKTYNIPYIKEHKKSKTSGEDVKSKKDANSDSKRKPQKKVDLNSVEFPSHPVTKLQIQKLSLDFEINSATPVPYEGLHIYTTTASFIFQKAIFNPIKNYIKTTNNSQLHEYHILLIGDDFLIGNALLSYVSAQSQMKNCLSQISLIFHIVPADDTKSNQIADFISSFDPIYRQFVRHLFPIMCSISPTINEKSEVSDVPLILDLGPDEGNFDKNRFDNTIWFGNPNPFNMFNFGLQHYMQFAQNSVDVMVWKCVIHYKDNTKKVVIVPFVSSIQIGPAFSLTSQSLIVQSSQNDQNNQNNQLKSIIISQSSSGIQMNLSQDIANVANEVEQENNDENAFIASSLEHTEDSIGMQGILLAKNESKIKTRSNYQHFNIDKFETVLPKNNDENNEEDILNQPNGSNQSIDIENEDIQKKVKTRRRTDTSCPVKTIPDSLASSVPIPNNPKRESMNGIPKRRNTRNNSFSSQGPQKPSEEINMDDLENRYVMVIKDCSQQTRVETTKFNSIAFWNANADLHVNPSDGWLMMEYTSSNKIRFNNESSRIDNADKLYQELITEASLESINIESSFLATIDQSVYGPLKKISISPLLCDYEKENRMRMKFASFSPFI</sequence>
<comment type="caution">
    <text evidence="2">The sequence shown here is derived from an EMBL/GenBank/DDBJ whole genome shotgun (WGS) entry which is preliminary data.</text>
</comment>
<reference evidence="2 3" key="1">
    <citation type="submission" date="2024-04" db="EMBL/GenBank/DDBJ databases">
        <title>Tritrichomonas musculus Genome.</title>
        <authorList>
            <person name="Alves-Ferreira E."/>
            <person name="Grigg M."/>
            <person name="Lorenzi H."/>
            <person name="Galac M."/>
        </authorList>
    </citation>
    <scope>NUCLEOTIDE SEQUENCE [LARGE SCALE GENOMIC DNA]</scope>
    <source>
        <strain evidence="2 3">EAF2021</strain>
    </source>
</reference>
<gene>
    <name evidence="2" type="ORF">M9Y10_014237</name>
</gene>
<protein>
    <submittedName>
        <fullName evidence="2">Uncharacterized protein</fullName>
    </submittedName>
</protein>
<feature type="compositionally biased region" description="Basic and acidic residues" evidence="1">
    <location>
        <begin position="397"/>
        <end position="421"/>
    </location>
</feature>
<organism evidence="2 3">
    <name type="scientific">Tritrichomonas musculus</name>
    <dbReference type="NCBI Taxonomy" id="1915356"/>
    <lineage>
        <taxon>Eukaryota</taxon>
        <taxon>Metamonada</taxon>
        <taxon>Parabasalia</taxon>
        <taxon>Tritrichomonadida</taxon>
        <taxon>Tritrichomonadidae</taxon>
        <taxon>Tritrichomonas</taxon>
    </lineage>
</organism>
<feature type="compositionally biased region" description="Polar residues" evidence="1">
    <location>
        <begin position="777"/>
        <end position="787"/>
    </location>
</feature>
<feature type="compositionally biased region" description="Polar residues" evidence="1">
    <location>
        <begin position="841"/>
        <end position="851"/>
    </location>
</feature>
<accession>A0ABR2KYY5</accession>
<feature type="region of interest" description="Disordered" evidence="1">
    <location>
        <begin position="764"/>
        <end position="858"/>
    </location>
</feature>
<proteinExistence type="predicted"/>
<dbReference type="Proteomes" id="UP001470230">
    <property type="component" value="Unassembled WGS sequence"/>
</dbReference>